<evidence type="ECO:0008006" key="5">
    <source>
        <dbReference type="Google" id="ProtNLM"/>
    </source>
</evidence>
<keyword evidence="2" id="KW-1133">Transmembrane helix</keyword>
<organism evidence="3 4">
    <name type="scientific">Chaetomidium leptoderma</name>
    <dbReference type="NCBI Taxonomy" id="669021"/>
    <lineage>
        <taxon>Eukaryota</taxon>
        <taxon>Fungi</taxon>
        <taxon>Dikarya</taxon>
        <taxon>Ascomycota</taxon>
        <taxon>Pezizomycotina</taxon>
        <taxon>Sordariomycetes</taxon>
        <taxon>Sordariomycetidae</taxon>
        <taxon>Sordariales</taxon>
        <taxon>Chaetomiaceae</taxon>
        <taxon>Chaetomidium</taxon>
    </lineage>
</organism>
<keyword evidence="2" id="KW-0812">Transmembrane</keyword>
<keyword evidence="2" id="KW-0472">Membrane</keyword>
<keyword evidence="4" id="KW-1185">Reference proteome</keyword>
<sequence>MDAHQATQHPAQYPHDNPPEKAAQFQQAYEPYHPQHPSATGPTVLNITRRVALGVLAVIVLLLLAVIGLGAGLGVSQRDLHQVKGDLEVAQAVLSSVVTGAPTKIPAPTTTTTVAPSATAAPSVAADVQCPKANGTIYTASTGGKRFRRLCGLDYGGEGEADDIGNVKTRNLDGCIDACASRGNCTGAGWGVIEGDKGPTHSCWMKTNLTKPHKATPDWGFAVLVPTVEES</sequence>
<dbReference type="Proteomes" id="UP001302745">
    <property type="component" value="Unassembled WGS sequence"/>
</dbReference>
<dbReference type="AlphaFoldDB" id="A0AAN6ZSN7"/>
<evidence type="ECO:0000256" key="1">
    <source>
        <dbReference type="SAM" id="MobiDB-lite"/>
    </source>
</evidence>
<evidence type="ECO:0000256" key="2">
    <source>
        <dbReference type="SAM" id="Phobius"/>
    </source>
</evidence>
<evidence type="ECO:0000313" key="4">
    <source>
        <dbReference type="Proteomes" id="UP001302745"/>
    </source>
</evidence>
<gene>
    <name evidence="3" type="ORF">C8A00DRAFT_18036</name>
</gene>
<reference evidence="3" key="2">
    <citation type="submission" date="2023-05" db="EMBL/GenBank/DDBJ databases">
        <authorList>
            <consortium name="Lawrence Berkeley National Laboratory"/>
            <person name="Steindorff A."/>
            <person name="Hensen N."/>
            <person name="Bonometti L."/>
            <person name="Westerberg I."/>
            <person name="Brannstrom I.O."/>
            <person name="Guillou S."/>
            <person name="Cros-Aarteil S."/>
            <person name="Calhoun S."/>
            <person name="Haridas S."/>
            <person name="Kuo A."/>
            <person name="Mondo S."/>
            <person name="Pangilinan J."/>
            <person name="Riley R."/>
            <person name="Labutti K."/>
            <person name="Andreopoulos B."/>
            <person name="Lipzen A."/>
            <person name="Chen C."/>
            <person name="Yanf M."/>
            <person name="Daum C."/>
            <person name="Ng V."/>
            <person name="Clum A."/>
            <person name="Ohm R."/>
            <person name="Martin F."/>
            <person name="Silar P."/>
            <person name="Natvig D."/>
            <person name="Lalanne C."/>
            <person name="Gautier V."/>
            <person name="Ament-Velasquez S.L."/>
            <person name="Kruys A."/>
            <person name="Hutchinson M.I."/>
            <person name="Powell A.J."/>
            <person name="Barry K."/>
            <person name="Miller A.N."/>
            <person name="Grigoriev I.V."/>
            <person name="Debuchy R."/>
            <person name="Gladieux P."/>
            <person name="Thoren M.H."/>
            <person name="Johannesson H."/>
        </authorList>
    </citation>
    <scope>NUCLEOTIDE SEQUENCE</scope>
    <source>
        <strain evidence="3">CBS 538.74</strain>
    </source>
</reference>
<accession>A0AAN6ZSN7</accession>
<proteinExistence type="predicted"/>
<feature type="region of interest" description="Disordered" evidence="1">
    <location>
        <begin position="1"/>
        <end position="22"/>
    </location>
</feature>
<name>A0AAN6ZSN7_9PEZI</name>
<protein>
    <recommendedName>
        <fullName evidence="5">Apple domain-containing protein</fullName>
    </recommendedName>
</protein>
<feature type="transmembrane region" description="Helical" evidence="2">
    <location>
        <begin position="51"/>
        <end position="75"/>
    </location>
</feature>
<reference evidence="3" key="1">
    <citation type="journal article" date="2023" name="Mol. Phylogenet. Evol.">
        <title>Genome-scale phylogeny and comparative genomics of the fungal order Sordariales.</title>
        <authorList>
            <person name="Hensen N."/>
            <person name="Bonometti L."/>
            <person name="Westerberg I."/>
            <person name="Brannstrom I.O."/>
            <person name="Guillou S."/>
            <person name="Cros-Aarteil S."/>
            <person name="Calhoun S."/>
            <person name="Haridas S."/>
            <person name="Kuo A."/>
            <person name="Mondo S."/>
            <person name="Pangilinan J."/>
            <person name="Riley R."/>
            <person name="LaButti K."/>
            <person name="Andreopoulos B."/>
            <person name="Lipzen A."/>
            <person name="Chen C."/>
            <person name="Yan M."/>
            <person name="Daum C."/>
            <person name="Ng V."/>
            <person name="Clum A."/>
            <person name="Steindorff A."/>
            <person name="Ohm R.A."/>
            <person name="Martin F."/>
            <person name="Silar P."/>
            <person name="Natvig D.O."/>
            <person name="Lalanne C."/>
            <person name="Gautier V."/>
            <person name="Ament-Velasquez S.L."/>
            <person name="Kruys A."/>
            <person name="Hutchinson M.I."/>
            <person name="Powell A.J."/>
            <person name="Barry K."/>
            <person name="Miller A.N."/>
            <person name="Grigoriev I.V."/>
            <person name="Debuchy R."/>
            <person name="Gladieux P."/>
            <person name="Hiltunen Thoren M."/>
            <person name="Johannesson H."/>
        </authorList>
    </citation>
    <scope>NUCLEOTIDE SEQUENCE</scope>
    <source>
        <strain evidence="3">CBS 538.74</strain>
    </source>
</reference>
<evidence type="ECO:0000313" key="3">
    <source>
        <dbReference type="EMBL" id="KAK4150425.1"/>
    </source>
</evidence>
<dbReference type="EMBL" id="MU857072">
    <property type="protein sequence ID" value="KAK4150425.1"/>
    <property type="molecule type" value="Genomic_DNA"/>
</dbReference>
<feature type="compositionally biased region" description="Polar residues" evidence="1">
    <location>
        <begin position="1"/>
        <end position="10"/>
    </location>
</feature>
<comment type="caution">
    <text evidence="3">The sequence shown here is derived from an EMBL/GenBank/DDBJ whole genome shotgun (WGS) entry which is preliminary data.</text>
</comment>